<gene>
    <name evidence="2" type="ORF">MPLDJ20_310034</name>
</gene>
<evidence type="ECO:0000313" key="3">
    <source>
        <dbReference type="Proteomes" id="UP000046373"/>
    </source>
</evidence>
<dbReference type="EMBL" id="CCNB01000025">
    <property type="protein sequence ID" value="CDX40997.1"/>
    <property type="molecule type" value="Genomic_DNA"/>
</dbReference>
<sequence>MAQPKDTSKPAVKSPGPEGLPDPHRDAQDSDAGAAPAAPKTAGAPQPSTSPLDNPVANRNVGRRRQTGPTPRPTDKPLD</sequence>
<reference evidence="2 3" key="1">
    <citation type="submission" date="2014-08" db="EMBL/GenBank/DDBJ databases">
        <authorList>
            <person name="Moulin Lionel"/>
        </authorList>
    </citation>
    <scope>NUCLEOTIDE SEQUENCE [LARGE SCALE GENOMIC DNA]</scope>
</reference>
<proteinExistence type="predicted"/>
<feature type="compositionally biased region" description="Low complexity" evidence="1">
    <location>
        <begin position="30"/>
        <end position="47"/>
    </location>
</feature>
<protein>
    <submittedName>
        <fullName evidence="2">Uncharacterized protein</fullName>
    </submittedName>
</protein>
<name>A0A090FAU9_MESPL</name>
<organism evidence="2 3">
    <name type="scientific">Mesorhizobium plurifarium</name>
    <dbReference type="NCBI Taxonomy" id="69974"/>
    <lineage>
        <taxon>Bacteria</taxon>
        <taxon>Pseudomonadati</taxon>
        <taxon>Pseudomonadota</taxon>
        <taxon>Alphaproteobacteria</taxon>
        <taxon>Hyphomicrobiales</taxon>
        <taxon>Phyllobacteriaceae</taxon>
        <taxon>Mesorhizobium</taxon>
    </lineage>
</organism>
<dbReference type="AlphaFoldDB" id="A0A090FAU9"/>
<feature type="region of interest" description="Disordered" evidence="1">
    <location>
        <begin position="1"/>
        <end position="79"/>
    </location>
</feature>
<evidence type="ECO:0000256" key="1">
    <source>
        <dbReference type="SAM" id="MobiDB-lite"/>
    </source>
</evidence>
<accession>A0A090FAU9</accession>
<evidence type="ECO:0000313" key="2">
    <source>
        <dbReference type="EMBL" id="CDX40997.1"/>
    </source>
</evidence>
<dbReference type="Proteomes" id="UP000046373">
    <property type="component" value="Unassembled WGS sequence"/>
</dbReference>